<evidence type="ECO:0000313" key="2">
    <source>
        <dbReference type="EMBL" id="TRM58431.1"/>
    </source>
</evidence>
<keyword evidence="3" id="KW-1185">Reference proteome</keyword>
<proteinExistence type="predicted"/>
<accession>A0A550C0U6</accession>
<sequence length="388" mass="43024">MFSIASFPVEIIQGIVEEADTRDQLSLARCSRTFNRLATMSLYRNVMLESMHNTVRYCKSVLSAPAKAKLLRVLGIIHSPTSSSNDHLISYLDLIARVLQTTTNLRSLSIVSLPAIMPLLAACPLPNLQDANVPAHNGLFAFLTSYPRDNLRSLTATAHDLASSAITLPGRVVLPHLRCFRGQASLAADILPGSQVEDVALLWPYDAHISDSLRMPPFSSLAASCVPVKWLTCVFARAEQGLLDACAASGAARNIQRLVITTRVKSEDSTPVLYNVISSTLDSFSVLAHLFLHSIVLDGIMPAQIEQQGQMIREWGQRQPTLKIVFLGEYLTWAWTPPDVWFPTHQGQRQDIEDAIVEWSECAYREGKISKSHYNFAQKDRRPKLSSD</sequence>
<dbReference type="AlphaFoldDB" id="A0A550C0U6"/>
<feature type="domain" description="F-box" evidence="1">
    <location>
        <begin position="1"/>
        <end position="46"/>
    </location>
</feature>
<dbReference type="PROSITE" id="PS50181">
    <property type="entry name" value="FBOX"/>
    <property type="match status" value="1"/>
</dbReference>
<name>A0A550C0U6_9AGAR</name>
<reference evidence="2 3" key="1">
    <citation type="journal article" date="2019" name="New Phytol.">
        <title>Comparative genomics reveals unique wood-decay strategies and fruiting body development in the Schizophyllaceae.</title>
        <authorList>
            <person name="Almasi E."/>
            <person name="Sahu N."/>
            <person name="Krizsan K."/>
            <person name="Balint B."/>
            <person name="Kovacs G.M."/>
            <person name="Kiss B."/>
            <person name="Cseklye J."/>
            <person name="Drula E."/>
            <person name="Henrissat B."/>
            <person name="Nagy I."/>
            <person name="Chovatia M."/>
            <person name="Adam C."/>
            <person name="LaButti K."/>
            <person name="Lipzen A."/>
            <person name="Riley R."/>
            <person name="Grigoriev I.V."/>
            <person name="Nagy L.G."/>
        </authorList>
    </citation>
    <scope>NUCLEOTIDE SEQUENCE [LARGE SCALE GENOMIC DNA]</scope>
    <source>
        <strain evidence="2 3">NL-1724</strain>
    </source>
</reference>
<dbReference type="EMBL" id="VDMD01000036">
    <property type="protein sequence ID" value="TRM58431.1"/>
    <property type="molecule type" value="Genomic_DNA"/>
</dbReference>
<dbReference type="InterPro" id="IPR001810">
    <property type="entry name" value="F-box_dom"/>
</dbReference>
<protein>
    <recommendedName>
        <fullName evidence="1">F-box domain-containing protein</fullName>
    </recommendedName>
</protein>
<organism evidence="2 3">
    <name type="scientific">Schizophyllum amplum</name>
    <dbReference type="NCBI Taxonomy" id="97359"/>
    <lineage>
        <taxon>Eukaryota</taxon>
        <taxon>Fungi</taxon>
        <taxon>Dikarya</taxon>
        <taxon>Basidiomycota</taxon>
        <taxon>Agaricomycotina</taxon>
        <taxon>Agaricomycetes</taxon>
        <taxon>Agaricomycetidae</taxon>
        <taxon>Agaricales</taxon>
        <taxon>Schizophyllaceae</taxon>
        <taxon>Schizophyllum</taxon>
    </lineage>
</organism>
<comment type="caution">
    <text evidence="2">The sequence shown here is derived from an EMBL/GenBank/DDBJ whole genome shotgun (WGS) entry which is preliminary data.</text>
</comment>
<dbReference type="Proteomes" id="UP000320762">
    <property type="component" value="Unassembled WGS sequence"/>
</dbReference>
<evidence type="ECO:0000313" key="3">
    <source>
        <dbReference type="Proteomes" id="UP000320762"/>
    </source>
</evidence>
<dbReference type="OrthoDB" id="3190489at2759"/>
<gene>
    <name evidence="2" type="ORF">BD626DRAFT_511845</name>
</gene>
<evidence type="ECO:0000259" key="1">
    <source>
        <dbReference type="PROSITE" id="PS50181"/>
    </source>
</evidence>